<keyword evidence="2" id="KW-0808">Transferase</keyword>
<evidence type="ECO:0000313" key="2">
    <source>
        <dbReference type="EMBL" id="MBD2866776.1"/>
    </source>
</evidence>
<dbReference type="InterPro" id="IPR029063">
    <property type="entry name" value="SAM-dependent_MTases_sf"/>
</dbReference>
<gene>
    <name evidence="2" type="ORF">IDH45_32890</name>
</gene>
<dbReference type="EMBL" id="JACXJA010000069">
    <property type="protein sequence ID" value="MBD2866776.1"/>
    <property type="molecule type" value="Genomic_DNA"/>
</dbReference>
<keyword evidence="3" id="KW-1185">Reference proteome</keyword>
<dbReference type="RefSeq" id="WP_190932389.1">
    <property type="nucleotide sequence ID" value="NZ_JACXJA010000069.1"/>
</dbReference>
<evidence type="ECO:0000313" key="3">
    <source>
        <dbReference type="Proteomes" id="UP000639396"/>
    </source>
</evidence>
<dbReference type="AlphaFoldDB" id="A0A927H300"/>
<dbReference type="CDD" id="cd02440">
    <property type="entry name" value="AdoMet_MTases"/>
    <property type="match status" value="1"/>
</dbReference>
<feature type="domain" description="Methyltransferase" evidence="1">
    <location>
        <begin position="52"/>
        <end position="148"/>
    </location>
</feature>
<comment type="caution">
    <text evidence="2">The sequence shown here is derived from an EMBL/GenBank/DDBJ whole genome shotgun (WGS) entry which is preliminary data.</text>
</comment>
<reference evidence="2" key="1">
    <citation type="submission" date="2020-09" db="EMBL/GenBank/DDBJ databases">
        <title>A novel bacterium of genus Paenibacillus, isolated from South China Sea.</title>
        <authorList>
            <person name="Huang H."/>
            <person name="Mo K."/>
            <person name="Hu Y."/>
        </authorList>
    </citation>
    <scope>NUCLEOTIDE SEQUENCE</scope>
    <source>
        <strain evidence="2">IB182363</strain>
    </source>
</reference>
<dbReference type="InterPro" id="IPR041698">
    <property type="entry name" value="Methyltransf_25"/>
</dbReference>
<name>A0A927H300_9BACL</name>
<protein>
    <submittedName>
        <fullName evidence="2">Class I SAM-dependent methyltransferase</fullName>
    </submittedName>
</protein>
<proteinExistence type="predicted"/>
<dbReference type="GO" id="GO:0008168">
    <property type="term" value="F:methyltransferase activity"/>
    <property type="evidence" value="ECO:0007669"/>
    <property type="project" value="UniProtKB-KW"/>
</dbReference>
<evidence type="ECO:0000259" key="1">
    <source>
        <dbReference type="Pfam" id="PF13649"/>
    </source>
</evidence>
<dbReference type="SUPFAM" id="SSF53335">
    <property type="entry name" value="S-adenosyl-L-methionine-dependent methyltransferases"/>
    <property type="match status" value="1"/>
</dbReference>
<organism evidence="2 3">
    <name type="scientific">Paenibacillus oceani</name>
    <dbReference type="NCBI Taxonomy" id="2772510"/>
    <lineage>
        <taxon>Bacteria</taxon>
        <taxon>Bacillati</taxon>
        <taxon>Bacillota</taxon>
        <taxon>Bacilli</taxon>
        <taxon>Bacillales</taxon>
        <taxon>Paenibacillaceae</taxon>
        <taxon>Paenibacillus</taxon>
    </lineage>
</organism>
<dbReference type="GO" id="GO:0032259">
    <property type="term" value="P:methylation"/>
    <property type="evidence" value="ECO:0007669"/>
    <property type="project" value="UniProtKB-KW"/>
</dbReference>
<keyword evidence="2" id="KW-0489">Methyltransferase</keyword>
<dbReference type="Proteomes" id="UP000639396">
    <property type="component" value="Unassembled WGS sequence"/>
</dbReference>
<dbReference type="Pfam" id="PF13649">
    <property type="entry name" value="Methyltransf_25"/>
    <property type="match status" value="1"/>
</dbReference>
<sequence>MDDQKLLKYYLNMREPEAYQWNMSPKSLYLELETRDFLLRQFEAAPGMKACNIGIGVGEWDDYLGYFLQGNGQLTSIDIDPGICESFTYRQKREGHPNPSAVRCDDFLTCPLPSMEYDLVTMIGSALNEIGAYRKTFTAISAMLKPGGHLMYMDLVKYHRKEELLDILGELKWRLEAIEAYERYPSIRFYCMKLVRLE</sequence>
<accession>A0A927H300</accession>
<dbReference type="Gene3D" id="3.40.50.150">
    <property type="entry name" value="Vaccinia Virus protein VP39"/>
    <property type="match status" value="1"/>
</dbReference>